<proteinExistence type="predicted"/>
<dbReference type="GO" id="GO:0140662">
    <property type="term" value="F:ATP-dependent protein folding chaperone"/>
    <property type="evidence" value="ECO:0007669"/>
    <property type="project" value="InterPro"/>
</dbReference>
<dbReference type="EMBL" id="CP165647">
    <property type="protein sequence ID" value="XDU61898.1"/>
    <property type="molecule type" value="Genomic_DNA"/>
</dbReference>
<name>A0AB39V2J8_9FUSO</name>
<dbReference type="RefSeq" id="WP_369715504.1">
    <property type="nucleotide sequence ID" value="NZ_CP165647.1"/>
</dbReference>
<evidence type="ECO:0000313" key="3">
    <source>
        <dbReference type="EMBL" id="XDU61898.1"/>
    </source>
</evidence>
<dbReference type="GO" id="GO:0005524">
    <property type="term" value="F:ATP binding"/>
    <property type="evidence" value="ECO:0007669"/>
    <property type="project" value="UniProtKB-KW"/>
</dbReference>
<evidence type="ECO:0000256" key="2">
    <source>
        <dbReference type="ARBA" id="ARBA00022840"/>
    </source>
</evidence>
<dbReference type="Pfam" id="PF00012">
    <property type="entry name" value="HSP70"/>
    <property type="match status" value="1"/>
</dbReference>
<protein>
    <submittedName>
        <fullName evidence="3">Hsp70 family protein</fullName>
    </submittedName>
</protein>
<dbReference type="InterPro" id="IPR013126">
    <property type="entry name" value="Hsp_70_fam"/>
</dbReference>
<accession>A0AB39V2J8</accession>
<keyword evidence="2" id="KW-0067">ATP-binding</keyword>
<sequence>MKKTEEAIEAARKKGYGKIDEILLVSGSTRMPQAKKALTQKFSESKSKW</sequence>
<dbReference type="Gene3D" id="3.30.420.40">
    <property type="match status" value="1"/>
</dbReference>
<evidence type="ECO:0000256" key="1">
    <source>
        <dbReference type="ARBA" id="ARBA00022741"/>
    </source>
</evidence>
<gene>
    <name evidence="3" type="ORF">AB8B28_09605</name>
</gene>
<dbReference type="AlphaFoldDB" id="A0AB39V2J8"/>
<reference evidence="3" key="1">
    <citation type="submission" date="2024-07" db="EMBL/GenBank/DDBJ databases">
        <authorList>
            <person name="Li X.-J."/>
            <person name="Wang X."/>
        </authorList>
    </citation>
    <scope>NUCLEOTIDE SEQUENCE</scope>
    <source>
        <strain evidence="3">HSP-536</strain>
    </source>
</reference>
<keyword evidence="1" id="KW-0547">Nucleotide-binding</keyword>
<dbReference type="KEGG" id="lala:AB8B28_09605"/>
<organism evidence="3">
    <name type="scientific">Leptotrichia alba</name>
    <dbReference type="NCBI Taxonomy" id="3239304"/>
    <lineage>
        <taxon>Bacteria</taxon>
        <taxon>Fusobacteriati</taxon>
        <taxon>Fusobacteriota</taxon>
        <taxon>Fusobacteriia</taxon>
        <taxon>Fusobacteriales</taxon>
        <taxon>Leptotrichiaceae</taxon>
        <taxon>Leptotrichia</taxon>
    </lineage>
</organism>